<gene>
    <name evidence="12" type="ORF">LMH87_004850</name>
</gene>
<comment type="catalytic activity">
    <reaction evidence="7">
        <text>L-threonyl-[protein] + ATP = O-phospho-L-threonyl-[protein] + ADP + H(+)</text>
        <dbReference type="Rhea" id="RHEA:46608"/>
        <dbReference type="Rhea" id="RHEA-COMP:11060"/>
        <dbReference type="Rhea" id="RHEA-COMP:11605"/>
        <dbReference type="ChEBI" id="CHEBI:15378"/>
        <dbReference type="ChEBI" id="CHEBI:30013"/>
        <dbReference type="ChEBI" id="CHEBI:30616"/>
        <dbReference type="ChEBI" id="CHEBI:61977"/>
        <dbReference type="ChEBI" id="CHEBI:456216"/>
        <dbReference type="EC" id="2.7.11.1"/>
    </reaction>
</comment>
<dbReference type="Gene3D" id="1.10.510.10">
    <property type="entry name" value="Transferase(Phosphotransferase) domain 1"/>
    <property type="match status" value="1"/>
</dbReference>
<dbReference type="PANTHER" id="PTHR47634">
    <property type="entry name" value="PROTEIN KINASE DOMAIN-CONTAINING PROTEIN-RELATED"/>
    <property type="match status" value="1"/>
</dbReference>
<feature type="region of interest" description="Disordered" evidence="10">
    <location>
        <begin position="294"/>
        <end position="314"/>
    </location>
</feature>
<keyword evidence="2" id="KW-0723">Serine/threonine-protein kinase</keyword>
<dbReference type="GeneID" id="80892009"/>
<dbReference type="PROSITE" id="PS00107">
    <property type="entry name" value="PROTEIN_KINASE_ATP"/>
    <property type="match status" value="1"/>
</dbReference>
<dbReference type="Gene3D" id="3.30.200.20">
    <property type="entry name" value="Phosphorylase Kinase, domain 1"/>
    <property type="match status" value="1"/>
</dbReference>
<evidence type="ECO:0000313" key="13">
    <source>
        <dbReference type="Proteomes" id="UP001144673"/>
    </source>
</evidence>
<evidence type="ECO:0000256" key="8">
    <source>
        <dbReference type="ARBA" id="ARBA00048679"/>
    </source>
</evidence>
<dbReference type="SMART" id="SM00220">
    <property type="entry name" value="S_TKc"/>
    <property type="match status" value="1"/>
</dbReference>
<evidence type="ECO:0000256" key="5">
    <source>
        <dbReference type="ARBA" id="ARBA00022777"/>
    </source>
</evidence>
<sequence>MFVTPRPRFRFLNGQTSLPFIMAGEYPTLGSDARLLPDDMVEANNTPSQLDVFLYTGCEEQVEDVRRYQRNGYHPVLLGDILPKAGTCVDKHREPRYRILLKLGFGAFATVWLARDLVNSRFVALKICIGADVPGLSQELTILSKIHSTTKRTAGYERIIRLLDDFTIEGPNGLHECLVTEVIAPLSESEILHHCPWHALYQILEGFAFLHGEDVAHGGASITSFFSIEAWAEHEAHQFTAKLPYDELRAVLLDLARKMIVTDPQKDVLQESCCSTVSSAIVPWPMVPGVSKLWPGEDEDGPARQAERIVTHSS</sequence>
<feature type="binding site" evidence="9">
    <location>
        <position position="126"/>
    </location>
    <ligand>
        <name>ATP</name>
        <dbReference type="ChEBI" id="CHEBI:30616"/>
    </ligand>
</feature>
<evidence type="ECO:0000313" key="12">
    <source>
        <dbReference type="EMBL" id="KAJ4146020.1"/>
    </source>
</evidence>
<dbReference type="EC" id="2.7.11.1" evidence="1"/>
<accession>A0A9W8Q5F3</accession>
<keyword evidence="3" id="KW-0808">Transferase</keyword>
<evidence type="ECO:0000259" key="11">
    <source>
        <dbReference type="PROSITE" id="PS50011"/>
    </source>
</evidence>
<comment type="catalytic activity">
    <reaction evidence="8">
        <text>L-seryl-[protein] + ATP = O-phospho-L-seryl-[protein] + ADP + H(+)</text>
        <dbReference type="Rhea" id="RHEA:17989"/>
        <dbReference type="Rhea" id="RHEA-COMP:9863"/>
        <dbReference type="Rhea" id="RHEA-COMP:11604"/>
        <dbReference type="ChEBI" id="CHEBI:15378"/>
        <dbReference type="ChEBI" id="CHEBI:29999"/>
        <dbReference type="ChEBI" id="CHEBI:30616"/>
        <dbReference type="ChEBI" id="CHEBI:83421"/>
        <dbReference type="ChEBI" id="CHEBI:456216"/>
        <dbReference type="EC" id="2.7.11.1"/>
    </reaction>
</comment>
<dbReference type="InterPro" id="IPR011009">
    <property type="entry name" value="Kinase-like_dom_sf"/>
</dbReference>
<keyword evidence="4 9" id="KW-0547">Nucleotide-binding</keyword>
<keyword evidence="5" id="KW-0418">Kinase</keyword>
<dbReference type="GO" id="GO:0005634">
    <property type="term" value="C:nucleus"/>
    <property type="evidence" value="ECO:0007669"/>
    <property type="project" value="TreeGrafter"/>
</dbReference>
<feature type="domain" description="Protein kinase" evidence="11">
    <location>
        <begin position="97"/>
        <end position="314"/>
    </location>
</feature>
<keyword evidence="6 9" id="KW-0067">ATP-binding</keyword>
<dbReference type="InterPro" id="IPR051334">
    <property type="entry name" value="SRPK"/>
</dbReference>
<dbReference type="Proteomes" id="UP001144673">
    <property type="component" value="Chromosome 2"/>
</dbReference>
<dbReference type="GO" id="GO:0005524">
    <property type="term" value="F:ATP binding"/>
    <property type="evidence" value="ECO:0007669"/>
    <property type="project" value="UniProtKB-UniRule"/>
</dbReference>
<dbReference type="PANTHER" id="PTHR47634:SF9">
    <property type="entry name" value="PROTEIN KINASE DOMAIN-CONTAINING PROTEIN-RELATED"/>
    <property type="match status" value="1"/>
</dbReference>
<evidence type="ECO:0000256" key="3">
    <source>
        <dbReference type="ARBA" id="ARBA00022679"/>
    </source>
</evidence>
<dbReference type="GO" id="GO:0004674">
    <property type="term" value="F:protein serine/threonine kinase activity"/>
    <property type="evidence" value="ECO:0007669"/>
    <property type="project" value="UniProtKB-KW"/>
</dbReference>
<evidence type="ECO:0000256" key="9">
    <source>
        <dbReference type="PROSITE-ProRule" id="PRU10141"/>
    </source>
</evidence>
<evidence type="ECO:0000256" key="6">
    <source>
        <dbReference type="ARBA" id="ARBA00022840"/>
    </source>
</evidence>
<evidence type="ECO:0000256" key="4">
    <source>
        <dbReference type="ARBA" id="ARBA00022741"/>
    </source>
</evidence>
<dbReference type="GO" id="GO:0005737">
    <property type="term" value="C:cytoplasm"/>
    <property type="evidence" value="ECO:0007669"/>
    <property type="project" value="TreeGrafter"/>
</dbReference>
<proteinExistence type="predicted"/>
<dbReference type="RefSeq" id="XP_056049690.1">
    <property type="nucleotide sequence ID" value="XM_056196131.1"/>
</dbReference>
<dbReference type="EMBL" id="JAJHUN010000011">
    <property type="protein sequence ID" value="KAJ4146020.1"/>
    <property type="molecule type" value="Genomic_DNA"/>
</dbReference>
<evidence type="ECO:0000256" key="1">
    <source>
        <dbReference type="ARBA" id="ARBA00012513"/>
    </source>
</evidence>
<dbReference type="InterPro" id="IPR000719">
    <property type="entry name" value="Prot_kinase_dom"/>
</dbReference>
<reference evidence="12" key="1">
    <citation type="journal article" date="2023" name="Access Microbiol">
        <title>De-novo genome assembly for Akanthomyces muscarius, a biocontrol agent of insect agricultural pests.</title>
        <authorList>
            <person name="Erdos Z."/>
            <person name="Studholme D.J."/>
            <person name="Raymond B."/>
            <person name="Sharma M."/>
        </authorList>
    </citation>
    <scope>NUCLEOTIDE SEQUENCE</scope>
    <source>
        <strain evidence="12">Ve6</strain>
    </source>
</reference>
<keyword evidence="13" id="KW-1185">Reference proteome</keyword>
<dbReference type="SUPFAM" id="SSF56112">
    <property type="entry name" value="Protein kinase-like (PK-like)"/>
    <property type="match status" value="1"/>
</dbReference>
<dbReference type="AlphaFoldDB" id="A0A9W8Q5F3"/>
<name>A0A9W8Q5F3_AKAMU</name>
<organism evidence="12 13">
    <name type="scientific">Akanthomyces muscarius</name>
    <name type="common">Entomopathogenic fungus</name>
    <name type="synonym">Lecanicillium muscarium</name>
    <dbReference type="NCBI Taxonomy" id="2231603"/>
    <lineage>
        <taxon>Eukaryota</taxon>
        <taxon>Fungi</taxon>
        <taxon>Dikarya</taxon>
        <taxon>Ascomycota</taxon>
        <taxon>Pezizomycotina</taxon>
        <taxon>Sordariomycetes</taxon>
        <taxon>Hypocreomycetidae</taxon>
        <taxon>Hypocreales</taxon>
        <taxon>Cordycipitaceae</taxon>
        <taxon>Akanthomyces</taxon>
    </lineage>
</organism>
<feature type="compositionally biased region" description="Basic and acidic residues" evidence="10">
    <location>
        <begin position="301"/>
        <end position="314"/>
    </location>
</feature>
<evidence type="ECO:0000256" key="2">
    <source>
        <dbReference type="ARBA" id="ARBA00022527"/>
    </source>
</evidence>
<evidence type="ECO:0000256" key="7">
    <source>
        <dbReference type="ARBA" id="ARBA00047899"/>
    </source>
</evidence>
<protein>
    <recommendedName>
        <fullName evidence="1">non-specific serine/threonine protein kinase</fullName>
        <ecNumber evidence="1">2.7.11.1</ecNumber>
    </recommendedName>
</protein>
<dbReference type="InterPro" id="IPR017441">
    <property type="entry name" value="Protein_kinase_ATP_BS"/>
</dbReference>
<dbReference type="GO" id="GO:0000245">
    <property type="term" value="P:spliceosomal complex assembly"/>
    <property type="evidence" value="ECO:0007669"/>
    <property type="project" value="TreeGrafter"/>
</dbReference>
<dbReference type="GO" id="GO:0050684">
    <property type="term" value="P:regulation of mRNA processing"/>
    <property type="evidence" value="ECO:0007669"/>
    <property type="project" value="TreeGrafter"/>
</dbReference>
<dbReference type="PROSITE" id="PS50011">
    <property type="entry name" value="PROTEIN_KINASE_DOM"/>
    <property type="match status" value="1"/>
</dbReference>
<evidence type="ECO:0000256" key="10">
    <source>
        <dbReference type="SAM" id="MobiDB-lite"/>
    </source>
</evidence>
<comment type="caution">
    <text evidence="12">The sequence shown here is derived from an EMBL/GenBank/DDBJ whole genome shotgun (WGS) entry which is preliminary data.</text>
</comment>
<dbReference type="KEGG" id="amus:LMH87_004850"/>